<proteinExistence type="predicted"/>
<dbReference type="Pfam" id="PF01728">
    <property type="entry name" value="FtsJ"/>
    <property type="match status" value="1"/>
</dbReference>
<dbReference type="InterPro" id="IPR000208">
    <property type="entry name" value="Flavi_RdRp_fingers/palm"/>
</dbReference>
<dbReference type="GO" id="GO:0003968">
    <property type="term" value="F:RNA-directed RNA polymerase activity"/>
    <property type="evidence" value="ECO:0007669"/>
    <property type="project" value="InterPro"/>
</dbReference>
<dbReference type="InterPro" id="IPR046811">
    <property type="entry name" value="Flavi_NS5_thumb"/>
</dbReference>
<dbReference type="GO" id="GO:0039694">
    <property type="term" value="P:viral RNA genome replication"/>
    <property type="evidence" value="ECO:0007669"/>
    <property type="project" value="InterPro"/>
</dbReference>
<evidence type="ECO:0000256" key="2">
    <source>
        <dbReference type="SAM" id="Phobius"/>
    </source>
</evidence>
<keyword evidence="2" id="KW-0812">Transmembrane</keyword>
<evidence type="ECO:0000313" key="4">
    <source>
        <dbReference type="EMBL" id="QVP25987.1"/>
    </source>
</evidence>
<name>A0A8E6I4I0_9FLAV</name>
<dbReference type="Pfam" id="PF00972">
    <property type="entry name" value="Flavi_NS5"/>
    <property type="match status" value="1"/>
</dbReference>
<dbReference type="GO" id="GO:0005524">
    <property type="term" value="F:ATP binding"/>
    <property type="evidence" value="ECO:0007669"/>
    <property type="project" value="InterPro"/>
</dbReference>
<dbReference type="InterPro" id="IPR007094">
    <property type="entry name" value="RNA-dir_pol_PSvirus"/>
</dbReference>
<reference evidence="4" key="1">
    <citation type="journal article" date="2021" name="Viruses">
        <title>Geographical and Tick-Dependent Distribution of Flavi-Like Alongshan and Yanggou Tick Viruses in Russia.</title>
        <authorList>
            <person name="Kholodilov I.S."/>
            <person name="Belova O.A."/>
            <person name="Morozkin E.S."/>
            <person name="Litov A.G."/>
            <person name="Ivannikova A.Y."/>
            <person name="Makenov M.T."/>
            <person name="Shchetinin A.M."/>
            <person name="Aibulatov S.V."/>
            <person name="Bazarova G.K."/>
            <person name="Bell-Sakyi L."/>
            <person name="Bespyatova L.A."/>
            <person name="Bugmyrin S.V."/>
            <person name="Chernetsov N."/>
            <person name="Chernokhaeva L.L."/>
            <person name="Gmyl L.V."/>
            <person name="Khaisarova A.N."/>
            <person name="Khalin A.V."/>
            <person name="Klimentov A.S."/>
            <person name="Kovalchuk I.V."/>
            <person name="Luchinina S.V."/>
            <person name="Medvedev S.G."/>
            <person name="Nafeev A.A."/>
            <person name="Oorzhak N.D."/>
            <person name="Panjukova E.V."/>
            <person name="Polienko A.E."/>
            <person name="Purmak K.A."/>
            <person name="Romanenko E.N."/>
            <person name="Rozhdestvenskiy E.N."/>
            <person name="Saryglar A.A."/>
            <person name="Shamsutdinov A.F."/>
            <person name="Solomashchenko N.I."/>
            <person name="Trifonov V.A."/>
            <person name="Volchev E.G."/>
            <person name="Vovkotech P.G."/>
            <person name="Yakovlev A.S."/>
            <person name="Zhurenkova O.B."/>
            <person name="Gushchin V.A."/>
            <person name="Karan L.S."/>
            <person name="Karganova G.G."/>
        </authorList>
    </citation>
    <scope>NUCLEOTIDE SEQUENCE</scope>
    <source>
        <strain evidence="4">Erzin14-T20074</strain>
    </source>
</reference>
<accession>A0A8E6I4I0</accession>
<dbReference type="PROSITE" id="PS50507">
    <property type="entry name" value="RDRP_SSRNA_POS"/>
    <property type="match status" value="1"/>
</dbReference>
<dbReference type="GO" id="GO:0003724">
    <property type="term" value="F:RNA helicase activity"/>
    <property type="evidence" value="ECO:0007669"/>
    <property type="project" value="UniProtKB-EC"/>
</dbReference>
<sequence>MEADAFMAGLAMVVMVLVAGLIQLYENYQVHASYVFTPEGKMEMYRGDGLKTWKLEPVLGDPLDLGRKAKVEMNAMTYDEFDRMKYRGVVAEAYSGDKPSKGYDKLRVLMDIMDRPTLGTTVDLCAGRGGWSELVKDLEGPGGITAVSLWERGKEEWMADPAIRRINANVKHLKPWRVDTLLFDGGETFKRDQNIKKEEDYNDALLDAVDSWMMQPHPPENFVVKIQVPYTRKALGLMEKWQTRTNKGRLVRLAGERLSNTVMYFISDRLETQLRGRVVSFLRELVERRKDRSLTSDPSLRYERVKPKWTPEPVIEGCRPLDTLDMSRSIREMKINRPPLGITHFFKEIGYKVAEKRGSEGTRRNRFVDALIGPLKRVLERHHVFGAWQLTSTTPRAVFNIFRSKVDKAPVEHHDHYPGLKKMYELLADLWLSRHGRLKRLSEEEMAAAINRRGAMGFQMENRGFPDLGAYWDSGEWRADVNSFRQSLMAGRPTHGVYNTTAKKEKTKNLTRQINKGSRIIQYLPADARLYELKVLGGLHKYLEKCSWSVAGQGLYRYGDLVVRAMRATGSAIAEDIAGWDTKVSKGLLTLEAHMFTRLADDEEMKQEIHNLYRLYANPHMMVQREIEGEIHEVLLRGRGQVSSGRQPTYAANTITNFVTTLYGLARTLEIQEADWPRLIRDLTEGAGTRRMLVSGDDKVLFLTGEEARRYAKKAFVYGNEMGLVRKNMGLEQESEIITDVKEISFCSHQYWPVKYGDETHYMPVRDIGEIVAKATMALGVYRDDSTQEAWARVQGFNMLVNYHHIPECRMLALAILSATRIGLNLKGISKGWMMSTEWLRDDLGPDTIHKLITQGRSSGWNQLGYVDYKDRKGLLLTPDKHYKEWRRAIPDLVDSLRMEGHGYKNWLEKMTVFH</sequence>
<evidence type="ECO:0000259" key="3">
    <source>
        <dbReference type="PROSITE" id="PS50507"/>
    </source>
</evidence>
<dbReference type="EMBL" id="MW525322">
    <property type="protein sequence ID" value="QVP25987.1"/>
    <property type="molecule type" value="Genomic_RNA"/>
</dbReference>
<dbReference type="GO" id="GO:0008168">
    <property type="term" value="F:methyltransferase activity"/>
    <property type="evidence" value="ECO:0007669"/>
    <property type="project" value="InterPro"/>
</dbReference>
<protein>
    <submittedName>
        <fullName evidence="4">NS5-like protein</fullName>
    </submittedName>
</protein>
<feature type="transmembrane region" description="Helical" evidence="2">
    <location>
        <begin position="7"/>
        <end position="25"/>
    </location>
</feature>
<evidence type="ECO:0000256" key="1">
    <source>
        <dbReference type="ARBA" id="ARBA00047984"/>
    </source>
</evidence>
<dbReference type="InterPro" id="IPR002877">
    <property type="entry name" value="RNA_MeTrfase_FtsJ_dom"/>
</dbReference>
<organism evidence="4">
    <name type="scientific">Yanggou tick virus</name>
    <dbReference type="NCBI Taxonomy" id="2560020"/>
    <lineage>
        <taxon>Viruses</taxon>
        <taxon>Riboviria</taxon>
        <taxon>Orthornavirae</taxon>
        <taxon>Kitrinoviricota</taxon>
        <taxon>Flasuviricetes</taxon>
        <taxon>Amarillovirales</taxon>
        <taxon>Flaviviridae</taxon>
        <taxon>Jingmenvirus group</taxon>
    </lineage>
</organism>
<dbReference type="GO" id="GO:0032259">
    <property type="term" value="P:methylation"/>
    <property type="evidence" value="ECO:0007669"/>
    <property type="project" value="InterPro"/>
</dbReference>
<keyword evidence="2" id="KW-1133">Transmembrane helix</keyword>
<feature type="domain" description="RdRp catalytic" evidence="3">
    <location>
        <begin position="570"/>
        <end position="711"/>
    </location>
</feature>
<dbReference type="Pfam" id="PF20483">
    <property type="entry name" value="Flavi_NS5_thumb"/>
    <property type="match status" value="1"/>
</dbReference>
<comment type="catalytic activity">
    <reaction evidence="1">
        <text>ATP + H2O = ADP + phosphate + H(+)</text>
        <dbReference type="Rhea" id="RHEA:13065"/>
        <dbReference type="ChEBI" id="CHEBI:15377"/>
        <dbReference type="ChEBI" id="CHEBI:15378"/>
        <dbReference type="ChEBI" id="CHEBI:30616"/>
        <dbReference type="ChEBI" id="CHEBI:43474"/>
        <dbReference type="ChEBI" id="CHEBI:456216"/>
        <dbReference type="EC" id="3.6.4.13"/>
    </reaction>
</comment>
<keyword evidence="2" id="KW-0472">Membrane</keyword>